<dbReference type="AntiFam" id="ANF00011">
    <property type="entry name" value="tRNA translation"/>
</dbReference>
<sequence length="112" mass="13517">MSYRSSLNLIFAYFFKKIKKIRFLVAPRRFELMTFRVWTGCSNQLSYRAILVERKGVEPSTSCVQNRRSSQMSYPPKKWWRRQDLNLRPLRPKRSALPSWATSPRYNYTLNF</sequence>
<dbReference type="Proteomes" id="UP000000548">
    <property type="component" value="Chromosome"/>
</dbReference>
<organism evidence="1 2">
    <name type="scientific">Mesomycoplasma hyopneumoniae (strain J / ATCC 25934 / NCTC 10110)</name>
    <name type="common">Mycoplasma hyopneumoniae</name>
    <dbReference type="NCBI Taxonomy" id="262719"/>
    <lineage>
        <taxon>Bacteria</taxon>
        <taxon>Bacillati</taxon>
        <taxon>Mycoplasmatota</taxon>
        <taxon>Mycoplasmoidales</taxon>
        <taxon>Metamycoplasmataceae</taxon>
        <taxon>Mesomycoplasma</taxon>
    </lineage>
</organism>
<name>A4Q7U8_MESHJ</name>
<accession>A4Q7U8</accession>
<reference evidence="1 2" key="1">
    <citation type="journal article" date="2005" name="J. Bacteriol.">
        <title>Swine and poultry pathogens: the complete genome sequences of two strains of Mycoplasma hyopneumoniae and a strain of Mycoplasma synoviae.</title>
        <authorList>
            <person name="Vasconcelos A.T."/>
            <person name="Ferreira H.B."/>
            <person name="Bizarro C.V."/>
            <person name="Bonatto S.L."/>
            <person name="Carvalho M.O."/>
            <person name="Pinto P.M."/>
            <person name="Almeida D.F."/>
            <person name="Almeida L.G."/>
            <person name="Almeida R."/>
            <person name="Alves-Filho L."/>
            <person name="Assuncao E.N."/>
            <person name="Azevedo V.A."/>
            <person name="Bogo M.R."/>
            <person name="Brigido M.M."/>
            <person name="Brocchi M."/>
            <person name="Burity H.A."/>
            <person name="Camargo A.A."/>
            <person name="Camargo S.S."/>
            <person name="Carepo M.S."/>
            <person name="Carraro D.M."/>
            <person name="de Mattos Cascardo J.C."/>
            <person name="Castro L.A."/>
            <person name="Cavalcanti G."/>
            <person name="Chemale G."/>
            <person name="Collevatti R.G."/>
            <person name="Cunha C.W."/>
            <person name="Dallagiovanna B."/>
            <person name="Dambros B.P."/>
            <person name="Dellagostin O.A."/>
            <person name="Falcao C."/>
            <person name="Fantinatti-Garboggini F."/>
            <person name="Felipe M.S."/>
            <person name="Fiorentin L."/>
            <person name="Franco G.R."/>
            <person name="Freitas N.S."/>
            <person name="Frias D."/>
            <person name="Grangeiro T.B."/>
            <person name="Grisard E.C."/>
            <person name="Guimaraes C.T."/>
            <person name="Hungria M."/>
            <person name="Jardim S.N."/>
            <person name="Krieger M.A."/>
            <person name="Laurino J.P."/>
            <person name="Lima L.F."/>
            <person name="Lopes M.I."/>
            <person name="Loreto E.L."/>
            <person name="Madeira H.M."/>
            <person name="Manfio G.P."/>
            <person name="Maranhao A.Q."/>
            <person name="Martinkovics C.T."/>
            <person name="Medeiros S.R."/>
            <person name="Moreira M.A."/>
            <person name="Neiva M."/>
            <person name="Ramalho-Neto C.E."/>
            <person name="Nicolas M.F."/>
            <person name="Oliveira S.C."/>
            <person name="Paixao R.F."/>
            <person name="Pedrosa F.O."/>
            <person name="Pena S.D."/>
            <person name="Pereira M."/>
            <person name="Pereira-Ferrari L."/>
            <person name="Piffer I."/>
            <person name="Pinto L.S."/>
            <person name="Potrich D.P."/>
            <person name="Salim A.C."/>
            <person name="Santos F.R."/>
            <person name="Schmitt R."/>
            <person name="Schneider M.P."/>
            <person name="Schrank A."/>
            <person name="Schrank I.S."/>
            <person name="Schuck A.F."/>
            <person name="Seuanez H.N."/>
            <person name="Silva D.W."/>
            <person name="Silva R."/>
            <person name="Silva S.C."/>
            <person name="Soares C.M."/>
            <person name="Souza K.R."/>
            <person name="Souza R.C."/>
            <person name="Staats C.C."/>
            <person name="Steffens M.B."/>
            <person name="Teixeira S.M."/>
            <person name="Urmenyi T.P."/>
            <person name="Vainstein M.H."/>
            <person name="Zuccherato L.W."/>
            <person name="Simpson A.J."/>
            <person name="Zaha A."/>
        </authorList>
    </citation>
    <scope>NUCLEOTIDE SEQUENCE [LARGE SCALE GENOMIC DNA]</scope>
    <source>
        <strain evidence="2">J / ATCC 25934 / NCTC 10110</strain>
    </source>
</reference>
<proteinExistence type="predicted"/>
<protein>
    <submittedName>
        <fullName evidence="1">Uncharacterized protein</fullName>
    </submittedName>
</protein>
<gene>
    <name evidence="1" type="ordered locus">MHJ_0679</name>
</gene>
<dbReference type="AlphaFoldDB" id="A4Q7U8"/>
<evidence type="ECO:0000313" key="2">
    <source>
        <dbReference type="Proteomes" id="UP000000548"/>
    </source>
</evidence>
<evidence type="ECO:0000313" key="1">
    <source>
        <dbReference type="EMBL" id="ABO93471.1"/>
    </source>
</evidence>
<dbReference type="EMBL" id="AE017243">
    <property type="protein sequence ID" value="ABO93471.1"/>
    <property type="molecule type" value="Genomic_DNA"/>
</dbReference>
<dbReference type="KEGG" id="mhj:MHJ_0679"/>
<dbReference type="HOGENOM" id="CLU_2143087_0_0_14"/>